<dbReference type="InterPro" id="IPR042070">
    <property type="entry name" value="PucR_C-HTH_sf"/>
</dbReference>
<dbReference type="Pfam" id="PF13556">
    <property type="entry name" value="HTH_30"/>
    <property type="match status" value="1"/>
</dbReference>
<comment type="caution">
    <text evidence="4">The sequence shown here is derived from an EMBL/GenBank/DDBJ whole genome shotgun (WGS) entry which is preliminary data.</text>
</comment>
<dbReference type="AlphaFoldDB" id="A0A543PXP0"/>
<feature type="domain" description="PucR C-terminal helix-turn-helix" evidence="2">
    <location>
        <begin position="536"/>
        <end position="594"/>
    </location>
</feature>
<comment type="similarity">
    <text evidence="1">Belongs to the CdaR family.</text>
</comment>
<feature type="domain" description="CdaR GGDEF-like" evidence="3">
    <location>
        <begin position="345"/>
        <end position="482"/>
    </location>
</feature>
<dbReference type="InterPro" id="IPR025736">
    <property type="entry name" value="PucR_C-HTH_dom"/>
</dbReference>
<dbReference type="OrthoDB" id="3246591at2"/>
<name>A0A543PXP0_9MICO</name>
<dbReference type="Proteomes" id="UP000320085">
    <property type="component" value="Unassembled WGS sequence"/>
</dbReference>
<evidence type="ECO:0000313" key="5">
    <source>
        <dbReference type="Proteomes" id="UP000320085"/>
    </source>
</evidence>
<sequence>MVKVANDGRLRDGDLPAAPLANRDSRSEADVSGISLRLIAGLAATAQGSVLAPARRLDATVDSTLPLREALKRTEASGAVGAVGAAGGGPDAVRTHGPVGVLAHCLVLTDAAELAYISPAEVVEAVEGAGAAGLVASGLSRTAYREVSTAAERNGLPVIEVPEGQVGAFTTEVLSAILQHQTAMLRRLEDADRALVQIVLAGGSLDDLCEQVVGFLDGAAMVTTTDGRVIARAGSSRELTHAEGQGCFDRTGRLLTESEPMGLARDDRTGATRGSGRAAVRIVAGHLDHGVLIAFCSHRDLTADDVRLLERAATVAALAITKDQAVAAVESKYRAEFLRDALAGRAGSRAEAVAHAASLGWDIDRPMVVVVAETDEDDDRTSRDPEEVRFLQQRFARAWTHAMAVRDPRGPVMGFSREVVALVGVAADADTERLMRSVADLVRVVRGDGGGGRRSFSAGVSRPITSVQALPQAYDEALSAVTVGRQMHGDGALTHVDGLGIYRLLALIPEGADLRRFVHDSLRELATDDSPEYAGLRETLTILLDTNMNVAETARRLFFHYNTLRYRIGKLEKMLGPFSTDPELRLTLALALKIHAMRGL</sequence>
<proteinExistence type="inferred from homology"/>
<dbReference type="PANTHER" id="PTHR33744">
    <property type="entry name" value="CARBOHYDRATE DIACID REGULATOR"/>
    <property type="match status" value="1"/>
</dbReference>
<accession>A0A543PXP0</accession>
<dbReference type="InterPro" id="IPR041522">
    <property type="entry name" value="CdaR_GGDEF"/>
</dbReference>
<dbReference type="EMBL" id="VFQF01000001">
    <property type="protein sequence ID" value="TQN48857.1"/>
    <property type="molecule type" value="Genomic_DNA"/>
</dbReference>
<dbReference type="InterPro" id="IPR051448">
    <property type="entry name" value="CdaR-like_regulators"/>
</dbReference>
<dbReference type="Gene3D" id="1.10.10.2840">
    <property type="entry name" value="PucR C-terminal helix-turn-helix domain"/>
    <property type="match status" value="1"/>
</dbReference>
<organism evidence="4 5">
    <name type="scientific">Humibacillus xanthopallidus</name>
    <dbReference type="NCBI Taxonomy" id="412689"/>
    <lineage>
        <taxon>Bacteria</taxon>
        <taxon>Bacillati</taxon>
        <taxon>Actinomycetota</taxon>
        <taxon>Actinomycetes</taxon>
        <taxon>Micrococcales</taxon>
        <taxon>Intrasporangiaceae</taxon>
        <taxon>Humibacillus</taxon>
    </lineage>
</organism>
<reference evidence="4 5" key="1">
    <citation type="submission" date="2019-06" db="EMBL/GenBank/DDBJ databases">
        <title>Sequencing the genomes of 1000 actinobacteria strains.</title>
        <authorList>
            <person name="Klenk H.-P."/>
        </authorList>
    </citation>
    <scope>NUCLEOTIDE SEQUENCE [LARGE SCALE GENOMIC DNA]</scope>
    <source>
        <strain evidence="4 5">DSM 21776</strain>
    </source>
</reference>
<evidence type="ECO:0000259" key="2">
    <source>
        <dbReference type="Pfam" id="PF13556"/>
    </source>
</evidence>
<gene>
    <name evidence="4" type="ORF">FHX52_2010</name>
</gene>
<evidence type="ECO:0000313" key="4">
    <source>
        <dbReference type="EMBL" id="TQN48857.1"/>
    </source>
</evidence>
<evidence type="ECO:0000256" key="1">
    <source>
        <dbReference type="ARBA" id="ARBA00006754"/>
    </source>
</evidence>
<protein>
    <submittedName>
        <fullName evidence="4">Purine catabolism regulator</fullName>
    </submittedName>
</protein>
<dbReference type="Pfam" id="PF17853">
    <property type="entry name" value="GGDEF_2"/>
    <property type="match status" value="1"/>
</dbReference>
<evidence type="ECO:0000259" key="3">
    <source>
        <dbReference type="Pfam" id="PF17853"/>
    </source>
</evidence>
<dbReference type="PANTHER" id="PTHR33744:SF1">
    <property type="entry name" value="DNA-BINDING TRANSCRIPTIONAL ACTIVATOR ADER"/>
    <property type="match status" value="1"/>
</dbReference>